<evidence type="ECO:0000256" key="7">
    <source>
        <dbReference type="ARBA" id="ARBA00022824"/>
    </source>
</evidence>
<feature type="transmembrane region" description="Helical" evidence="10">
    <location>
        <begin position="135"/>
        <end position="153"/>
    </location>
</feature>
<reference evidence="13" key="1">
    <citation type="submission" date="2022-11" db="UniProtKB">
        <authorList>
            <consortium name="WormBaseParasite"/>
        </authorList>
    </citation>
    <scope>IDENTIFICATION</scope>
</reference>
<feature type="transmembrane region" description="Helical" evidence="10">
    <location>
        <begin position="159"/>
        <end position="179"/>
    </location>
</feature>
<comment type="pathway">
    <text evidence="2">Protein modification; protein glycosylation.</text>
</comment>
<feature type="transmembrane region" description="Helical" evidence="10">
    <location>
        <begin position="357"/>
        <end position="380"/>
    </location>
</feature>
<evidence type="ECO:0000256" key="9">
    <source>
        <dbReference type="ARBA" id="ARBA00023136"/>
    </source>
</evidence>
<keyword evidence="9 10" id="KW-0472">Membrane</keyword>
<keyword evidence="6 10" id="KW-0812">Transmembrane</keyword>
<evidence type="ECO:0000313" key="13">
    <source>
        <dbReference type="WBParaSite" id="PSU_v2.g10058.t1"/>
    </source>
</evidence>
<dbReference type="PANTHER" id="PTHR22760">
    <property type="entry name" value="GLYCOSYLTRANSFERASE"/>
    <property type="match status" value="1"/>
</dbReference>
<feature type="transmembrane region" description="Helical" evidence="10">
    <location>
        <begin position="309"/>
        <end position="331"/>
    </location>
</feature>
<sequence length="577" mass="66726">MYHRQRRLQNNPAAAAPPPRQKLLDNHGLFDDPEKIFQDEILKHEKRVRTDAGAGTWETLRGKLFVSIPFLDTDPPMTTSFLLKMLASIRIASAFYSVINDCDEIYNYWEPLHLLLFGRGFQTWEYSPEYSIRSWLYIFFHYIPAYFLSFITADSKVALFYTFRILLGFFHAAAEFHLYNSVGQRLGYGIARLYFIINLLAVGTFYSGFLAIFCTAFSALVGWPFAAVLGLPIVVEMLLIRRGEYIFKFIKNAILSGIAVLALLYTVDSHYYGKTVIAPFNIVLYNVFSKHGPELYGVEPFTYYIKNLILNWNIAPFLALLAVPLSLIAYIPTCCTFDSKNNKVTSQVIRPTNSIAYWYRFIPVVLIALTAFVWSFIFFSQPHKEERFLFPIYPHIALLMAITLSSIRHFIPKKFNFFPYLLVATFALMSISRGFAVFKHYRGIAETHKQLHDYLVFHPDVHFDQMNDPIQVCTGKEWHRFPSNFFIPEKATDKYGVTKKVELHFIRSAFRGLLPKPYEIGAVPNITRLIPTDMNELNQEEPSRYIPVEMCDYLIDFDDGTNGNPDEPNFVQVNTIY</sequence>
<dbReference type="Pfam" id="PF03901">
    <property type="entry name" value="Glyco_transf_22"/>
    <property type="match status" value="2"/>
</dbReference>
<organism evidence="12 13">
    <name type="scientific">Panagrolaimus superbus</name>
    <dbReference type="NCBI Taxonomy" id="310955"/>
    <lineage>
        <taxon>Eukaryota</taxon>
        <taxon>Metazoa</taxon>
        <taxon>Ecdysozoa</taxon>
        <taxon>Nematoda</taxon>
        <taxon>Chromadorea</taxon>
        <taxon>Rhabditida</taxon>
        <taxon>Tylenchina</taxon>
        <taxon>Panagrolaimomorpha</taxon>
        <taxon>Panagrolaimoidea</taxon>
        <taxon>Panagrolaimidae</taxon>
        <taxon>Panagrolaimus</taxon>
    </lineage>
</organism>
<feature type="region of interest" description="Disordered" evidence="11">
    <location>
        <begin position="1"/>
        <end position="24"/>
    </location>
</feature>
<evidence type="ECO:0000256" key="8">
    <source>
        <dbReference type="ARBA" id="ARBA00022989"/>
    </source>
</evidence>
<evidence type="ECO:0000256" key="3">
    <source>
        <dbReference type="ARBA" id="ARBA00007063"/>
    </source>
</evidence>
<evidence type="ECO:0000313" key="12">
    <source>
        <dbReference type="Proteomes" id="UP000887577"/>
    </source>
</evidence>
<evidence type="ECO:0000256" key="10">
    <source>
        <dbReference type="RuleBase" id="RU363075"/>
    </source>
</evidence>
<proteinExistence type="inferred from homology"/>
<evidence type="ECO:0000256" key="2">
    <source>
        <dbReference type="ARBA" id="ARBA00004922"/>
    </source>
</evidence>
<keyword evidence="8 10" id="KW-1133">Transmembrane helix</keyword>
<keyword evidence="4 10" id="KW-0328">Glycosyltransferase</keyword>
<feature type="transmembrane region" description="Helical" evidence="10">
    <location>
        <begin position="392"/>
        <end position="411"/>
    </location>
</feature>
<dbReference type="GO" id="GO:0005789">
    <property type="term" value="C:endoplasmic reticulum membrane"/>
    <property type="evidence" value="ECO:0007669"/>
    <property type="project" value="UniProtKB-SubCell"/>
</dbReference>
<dbReference type="InterPro" id="IPR005599">
    <property type="entry name" value="GPI_mannosylTrfase"/>
</dbReference>
<dbReference type="AlphaFoldDB" id="A0A914XWA0"/>
<protein>
    <recommendedName>
        <fullName evidence="10">Mannosyltransferase</fullName>
        <ecNumber evidence="10">2.4.1.-</ecNumber>
    </recommendedName>
</protein>
<name>A0A914XWA0_9BILA</name>
<evidence type="ECO:0000256" key="4">
    <source>
        <dbReference type="ARBA" id="ARBA00022676"/>
    </source>
</evidence>
<feature type="transmembrane region" description="Helical" evidence="10">
    <location>
        <begin position="417"/>
        <end position="438"/>
    </location>
</feature>
<comment type="similarity">
    <text evidence="3 10">Belongs to the glycosyltransferase 22 family.</text>
</comment>
<evidence type="ECO:0000256" key="11">
    <source>
        <dbReference type="SAM" id="MobiDB-lite"/>
    </source>
</evidence>
<dbReference type="PANTHER" id="PTHR22760:SF2">
    <property type="entry name" value="ALPHA-1,2-MANNOSYLTRANSFERASE ALG9"/>
    <property type="match status" value="1"/>
</dbReference>
<evidence type="ECO:0000256" key="5">
    <source>
        <dbReference type="ARBA" id="ARBA00022679"/>
    </source>
</evidence>
<dbReference type="GO" id="GO:0000026">
    <property type="term" value="F:alpha-1,2-mannosyltransferase activity"/>
    <property type="evidence" value="ECO:0007669"/>
    <property type="project" value="TreeGrafter"/>
</dbReference>
<dbReference type="WBParaSite" id="PSU_v2.g10058.t1">
    <property type="protein sequence ID" value="PSU_v2.g10058.t1"/>
    <property type="gene ID" value="PSU_v2.g10058"/>
</dbReference>
<feature type="transmembrane region" description="Helical" evidence="10">
    <location>
        <begin position="191"/>
        <end position="213"/>
    </location>
</feature>
<accession>A0A914XWA0</accession>
<evidence type="ECO:0000256" key="6">
    <source>
        <dbReference type="ARBA" id="ARBA00022692"/>
    </source>
</evidence>
<keyword evidence="12" id="KW-1185">Reference proteome</keyword>
<evidence type="ECO:0000256" key="1">
    <source>
        <dbReference type="ARBA" id="ARBA00004477"/>
    </source>
</evidence>
<comment type="subcellular location">
    <subcellularLocation>
        <location evidence="1 10">Endoplasmic reticulum membrane</location>
        <topology evidence="1 10">Multi-pass membrane protein</topology>
    </subcellularLocation>
</comment>
<keyword evidence="7 10" id="KW-0256">Endoplasmic reticulum</keyword>
<dbReference type="EC" id="2.4.1.-" evidence="10"/>
<dbReference type="GO" id="GO:0006487">
    <property type="term" value="P:protein N-linked glycosylation"/>
    <property type="evidence" value="ECO:0007669"/>
    <property type="project" value="TreeGrafter"/>
</dbReference>
<feature type="transmembrane region" description="Helical" evidence="10">
    <location>
        <begin position="246"/>
        <end position="265"/>
    </location>
</feature>
<dbReference type="Proteomes" id="UP000887577">
    <property type="component" value="Unplaced"/>
</dbReference>
<feature type="transmembrane region" description="Helical" evidence="10">
    <location>
        <begin position="219"/>
        <end position="239"/>
    </location>
</feature>
<keyword evidence="5" id="KW-0808">Transferase</keyword>